<reference evidence="2" key="1">
    <citation type="submission" date="2023-03" db="EMBL/GenBank/DDBJ databases">
        <title>MT1 and MT2 Draft Genomes of Novel Species.</title>
        <authorList>
            <person name="Venkateswaran K."/>
        </authorList>
    </citation>
    <scope>NUCLEOTIDE SEQUENCE</scope>
    <source>
        <strain evidence="2">F6_8S_P_1A</strain>
    </source>
</reference>
<dbReference type="Proteomes" id="UP001174210">
    <property type="component" value="Unassembled WGS sequence"/>
</dbReference>
<gene>
    <name evidence="2" type="ORF">P5G59_01460</name>
</gene>
<accession>A0ABT8ISU3</accession>
<comment type="caution">
    <text evidence="2">The sequence shown here is derived from an EMBL/GenBank/DDBJ whole genome shotgun (WGS) entry which is preliminary data.</text>
</comment>
<evidence type="ECO:0000313" key="2">
    <source>
        <dbReference type="EMBL" id="MDN4595798.1"/>
    </source>
</evidence>
<evidence type="ECO:0000313" key="3">
    <source>
        <dbReference type="Proteomes" id="UP001174210"/>
    </source>
</evidence>
<evidence type="ECO:0000256" key="1">
    <source>
        <dbReference type="SAM" id="MobiDB-lite"/>
    </source>
</evidence>
<feature type="compositionally biased region" description="Basic and acidic residues" evidence="1">
    <location>
        <begin position="75"/>
        <end position="86"/>
    </location>
</feature>
<feature type="region of interest" description="Disordered" evidence="1">
    <location>
        <begin position="68"/>
        <end position="101"/>
    </location>
</feature>
<dbReference type="RefSeq" id="WP_301215292.1">
    <property type="nucleotide sequence ID" value="NZ_JAROCB010000001.1"/>
</dbReference>
<organism evidence="2 3">
    <name type="scientific">Leifsonia virtsii</name>
    <dbReference type="NCBI Taxonomy" id="3035915"/>
    <lineage>
        <taxon>Bacteria</taxon>
        <taxon>Bacillati</taxon>
        <taxon>Actinomycetota</taxon>
        <taxon>Actinomycetes</taxon>
        <taxon>Micrococcales</taxon>
        <taxon>Microbacteriaceae</taxon>
        <taxon>Leifsonia</taxon>
    </lineage>
</organism>
<sequence>MSASDLPLFRAVLYRDDEATPRELALPSDVDVPPSRIRIPSEFAGASAFDVFELIDDRDWPGQATYRLTSTVPRSTDDLPEHERDSLGGTGDDLSDPEPRY</sequence>
<name>A0ABT8ISU3_9MICO</name>
<dbReference type="EMBL" id="JAROCB010000001">
    <property type="protein sequence ID" value="MDN4595798.1"/>
    <property type="molecule type" value="Genomic_DNA"/>
</dbReference>
<protein>
    <submittedName>
        <fullName evidence="2">Uncharacterized protein</fullName>
    </submittedName>
</protein>
<proteinExistence type="predicted"/>
<keyword evidence="3" id="KW-1185">Reference proteome</keyword>